<dbReference type="InterPro" id="IPR051556">
    <property type="entry name" value="N-term/lysine_N-AcTrnsfr"/>
</dbReference>
<feature type="domain" description="N-acetyltransferase" evidence="3">
    <location>
        <begin position="3"/>
        <end position="172"/>
    </location>
</feature>
<proteinExistence type="predicted"/>
<accession>C6PSS3</accession>
<evidence type="ECO:0000256" key="2">
    <source>
        <dbReference type="ARBA" id="ARBA00023315"/>
    </source>
</evidence>
<dbReference type="RefSeq" id="WP_007060725.1">
    <property type="nucleotide sequence ID" value="NZ_ACVI01000024.1"/>
</dbReference>
<evidence type="ECO:0000259" key="3">
    <source>
        <dbReference type="PROSITE" id="PS51186"/>
    </source>
</evidence>
<sequence length="174" mass="20620">MKLAIRECMIDDLVILREISYKTYNETFKAWNTPSNMEDYLEKAFNMSKMRDELLNASSKFYFLYVDEKLTGYLKLNEGLAQTDIKDSESIEVERIYVLKEFHGKALGSVLMNKAIEIAKEKKKKYLWLGVWENNDKAMKFYKRNGFYIIGKHSFFMGDDEQIDLIMRKDLEVN</sequence>
<dbReference type="PROSITE" id="PS51186">
    <property type="entry name" value="GNAT"/>
    <property type="match status" value="1"/>
</dbReference>
<dbReference type="InterPro" id="IPR016181">
    <property type="entry name" value="Acyl_CoA_acyltransferase"/>
</dbReference>
<dbReference type="PANTHER" id="PTHR42919:SF8">
    <property type="entry name" value="N-ALPHA-ACETYLTRANSFERASE 50"/>
    <property type="match status" value="1"/>
</dbReference>
<dbReference type="STRING" id="536227.Ccar_12430"/>
<keyword evidence="2" id="KW-0012">Acyltransferase</keyword>
<dbReference type="EMBL" id="ACVI01000024">
    <property type="protein sequence ID" value="EET87752.1"/>
    <property type="molecule type" value="Genomic_DNA"/>
</dbReference>
<evidence type="ECO:0000313" key="4">
    <source>
        <dbReference type="EMBL" id="EET87752.1"/>
    </source>
</evidence>
<dbReference type="AlphaFoldDB" id="C6PSS3"/>
<protein>
    <submittedName>
        <fullName evidence="4">GCN5-related N-acetyltransferase</fullName>
    </submittedName>
</protein>
<dbReference type="InterPro" id="IPR000182">
    <property type="entry name" value="GNAT_dom"/>
</dbReference>
<dbReference type="OrthoDB" id="7205533at2"/>
<keyword evidence="5" id="KW-1185">Reference proteome</keyword>
<dbReference type="Gene3D" id="3.40.630.30">
    <property type="match status" value="1"/>
</dbReference>
<gene>
    <name evidence="4" type="ORF">CcarbDRAFT_1840</name>
</gene>
<comment type="caution">
    <text evidence="4">The sequence shown here is derived from an EMBL/GenBank/DDBJ whole genome shotgun (WGS) entry which is preliminary data.</text>
</comment>
<dbReference type="Pfam" id="PF00583">
    <property type="entry name" value="Acetyltransf_1"/>
    <property type="match status" value="1"/>
</dbReference>
<dbReference type="Proteomes" id="UP000004198">
    <property type="component" value="Unassembled WGS sequence"/>
</dbReference>
<reference evidence="4 5" key="1">
    <citation type="submission" date="2009-06" db="EMBL/GenBank/DDBJ databases">
        <title>The draft genome of Clostridium carboxidivorans P7.</title>
        <authorList>
            <consortium name="US DOE Joint Genome Institute (JGI-PGF)"/>
            <person name="Lucas S."/>
            <person name="Copeland A."/>
            <person name="Lapidus A."/>
            <person name="Glavina del Rio T."/>
            <person name="Tice H."/>
            <person name="Bruce D."/>
            <person name="Goodwin L."/>
            <person name="Pitluck S."/>
            <person name="Larimer F."/>
            <person name="Land M.L."/>
            <person name="Hauser L."/>
            <person name="Hemme C.L."/>
        </authorList>
    </citation>
    <scope>NUCLEOTIDE SEQUENCE [LARGE SCALE GENOMIC DNA]</scope>
    <source>
        <strain evidence="4 5">P7</strain>
    </source>
</reference>
<evidence type="ECO:0000313" key="5">
    <source>
        <dbReference type="Proteomes" id="UP000004198"/>
    </source>
</evidence>
<dbReference type="PATRIC" id="fig|536227.13.peg.2603"/>
<organism evidence="4 5">
    <name type="scientific">Clostridium carboxidivorans P7</name>
    <dbReference type="NCBI Taxonomy" id="536227"/>
    <lineage>
        <taxon>Bacteria</taxon>
        <taxon>Bacillati</taxon>
        <taxon>Bacillota</taxon>
        <taxon>Clostridia</taxon>
        <taxon>Eubacteriales</taxon>
        <taxon>Clostridiaceae</taxon>
        <taxon>Clostridium</taxon>
    </lineage>
</organism>
<dbReference type="SUPFAM" id="SSF55729">
    <property type="entry name" value="Acyl-CoA N-acyltransferases (Nat)"/>
    <property type="match status" value="1"/>
</dbReference>
<dbReference type="GO" id="GO:0016747">
    <property type="term" value="F:acyltransferase activity, transferring groups other than amino-acyl groups"/>
    <property type="evidence" value="ECO:0007669"/>
    <property type="project" value="InterPro"/>
</dbReference>
<dbReference type="eggNOG" id="COG0456">
    <property type="taxonomic scope" value="Bacteria"/>
</dbReference>
<evidence type="ECO:0000256" key="1">
    <source>
        <dbReference type="ARBA" id="ARBA00022679"/>
    </source>
</evidence>
<dbReference type="KEGG" id="cck:Ccar_12430"/>
<keyword evidence="1 4" id="KW-0808">Transferase</keyword>
<dbReference type="PANTHER" id="PTHR42919">
    <property type="entry name" value="N-ALPHA-ACETYLTRANSFERASE"/>
    <property type="match status" value="1"/>
</dbReference>
<name>C6PSS3_9CLOT</name>